<gene>
    <name evidence="2" type="ORF">GMJLKIPL_5971</name>
</gene>
<protein>
    <recommendedName>
        <fullName evidence="4">Major outer membrane protein</fullName>
    </recommendedName>
</protein>
<comment type="caution">
    <text evidence="2">The sequence shown here is derived from an EMBL/GenBank/DDBJ whole genome shotgun (WGS) entry which is preliminary data.</text>
</comment>
<keyword evidence="3" id="KW-1185">Reference proteome</keyword>
<sequence>MPRRAAGAAILSLALALPAAAADKPDPAPVRAEPVAVKETPFFVFADTQISYRHVFTAAEPGNPKLKTADPSDGRDIPKNVLNISHANAWAYGTNFFSLDILKSASQDPAGTRNVIPGQTTLFGYGAAEAYGLYRGTLSGNKITGTTVFAIPGIIKDVSLSFGFDANTKNSPFGPNKKLVVGGLVFSVDVPAGFLNVAVHASKEWNRNGFAVAPYREVEFNATPEFEIVYSFPLDSLLGGLPLRIAGFNNIVLPKGRVSTPTSTPTTVEFLSRTNLVLDVGKLIWNQPGKLDAFVGFQYWRNKFGNDQNYYNRAVTPAIYTTGFSGAGAEEKTFLAGVSIHVF</sequence>
<evidence type="ECO:0000313" key="3">
    <source>
        <dbReference type="Proteomes" id="UP001055153"/>
    </source>
</evidence>
<proteinExistence type="predicted"/>
<accession>A0ABQ4SQQ6</accession>
<organism evidence="2 3">
    <name type="scientific">Methylobacterium isbiliense</name>
    <dbReference type="NCBI Taxonomy" id="315478"/>
    <lineage>
        <taxon>Bacteria</taxon>
        <taxon>Pseudomonadati</taxon>
        <taxon>Pseudomonadota</taxon>
        <taxon>Alphaproteobacteria</taxon>
        <taxon>Hyphomicrobiales</taxon>
        <taxon>Methylobacteriaceae</taxon>
        <taxon>Methylobacterium</taxon>
    </lineage>
</organism>
<feature type="signal peptide" evidence="1">
    <location>
        <begin position="1"/>
        <end position="21"/>
    </location>
</feature>
<feature type="chain" id="PRO_5047365408" description="Major outer membrane protein" evidence="1">
    <location>
        <begin position="22"/>
        <end position="343"/>
    </location>
</feature>
<dbReference type="Proteomes" id="UP001055153">
    <property type="component" value="Unassembled WGS sequence"/>
</dbReference>
<reference evidence="2" key="1">
    <citation type="journal article" date="2021" name="Front. Microbiol.">
        <title>Comprehensive Comparative Genomics and Phenotyping of Methylobacterium Species.</title>
        <authorList>
            <person name="Alessa O."/>
            <person name="Ogura Y."/>
            <person name="Fujitani Y."/>
            <person name="Takami H."/>
            <person name="Hayashi T."/>
            <person name="Sahin N."/>
            <person name="Tani A."/>
        </authorList>
    </citation>
    <scope>NUCLEOTIDE SEQUENCE</scope>
    <source>
        <strain evidence="2">DSM 17168</strain>
    </source>
</reference>
<keyword evidence="1" id="KW-0732">Signal</keyword>
<dbReference type="Gene3D" id="2.40.230.20">
    <property type="entry name" value="Nucleoside-specific channel-forming protein, Tsx-like"/>
    <property type="match status" value="1"/>
</dbReference>
<evidence type="ECO:0000256" key="1">
    <source>
        <dbReference type="SAM" id="SignalP"/>
    </source>
</evidence>
<dbReference type="InterPro" id="IPR036777">
    <property type="entry name" value="Channel_Tsx-like_sf"/>
</dbReference>
<dbReference type="RefSeq" id="WP_373324819.1">
    <property type="nucleotide sequence ID" value="NZ_BPQQ01000098.1"/>
</dbReference>
<dbReference type="SUPFAM" id="SSF111364">
    <property type="entry name" value="Tsx-like channel"/>
    <property type="match status" value="1"/>
</dbReference>
<reference evidence="2" key="2">
    <citation type="submission" date="2021-08" db="EMBL/GenBank/DDBJ databases">
        <authorList>
            <person name="Tani A."/>
            <person name="Ola A."/>
            <person name="Ogura Y."/>
            <person name="Katsura K."/>
            <person name="Hayashi T."/>
        </authorList>
    </citation>
    <scope>NUCLEOTIDE SEQUENCE</scope>
    <source>
        <strain evidence="2">DSM 17168</strain>
    </source>
</reference>
<dbReference type="EMBL" id="BPQQ01000098">
    <property type="protein sequence ID" value="GJE04011.1"/>
    <property type="molecule type" value="Genomic_DNA"/>
</dbReference>
<evidence type="ECO:0000313" key="2">
    <source>
        <dbReference type="EMBL" id="GJE04011.1"/>
    </source>
</evidence>
<evidence type="ECO:0008006" key="4">
    <source>
        <dbReference type="Google" id="ProtNLM"/>
    </source>
</evidence>
<name>A0ABQ4SQQ6_9HYPH</name>